<gene>
    <name evidence="1" type="ORF">GCM10023176_34380</name>
</gene>
<proteinExistence type="predicted"/>
<dbReference type="RefSeq" id="WP_346120728.1">
    <property type="nucleotide sequence ID" value="NZ_BAABGU010000018.1"/>
</dbReference>
<dbReference type="Proteomes" id="UP001500307">
    <property type="component" value="Unassembled WGS sequence"/>
</dbReference>
<evidence type="ECO:0000313" key="2">
    <source>
        <dbReference type="Proteomes" id="UP001500307"/>
    </source>
</evidence>
<accession>A0ABP8SMH0</accession>
<reference evidence="2" key="1">
    <citation type="journal article" date="2019" name="Int. J. Syst. Evol. Microbiol.">
        <title>The Global Catalogue of Microorganisms (GCM) 10K type strain sequencing project: providing services to taxonomists for standard genome sequencing and annotation.</title>
        <authorList>
            <consortium name="The Broad Institute Genomics Platform"/>
            <consortium name="The Broad Institute Genome Sequencing Center for Infectious Disease"/>
            <person name="Wu L."/>
            <person name="Ma J."/>
        </authorList>
    </citation>
    <scope>NUCLEOTIDE SEQUENCE [LARGE SCALE GENOMIC DNA]</scope>
    <source>
        <strain evidence="2">JCM 3175</strain>
    </source>
</reference>
<evidence type="ECO:0000313" key="1">
    <source>
        <dbReference type="EMBL" id="GAA4572127.1"/>
    </source>
</evidence>
<comment type="caution">
    <text evidence="1">The sequence shown here is derived from an EMBL/GenBank/DDBJ whole genome shotgun (WGS) entry which is preliminary data.</text>
</comment>
<protein>
    <submittedName>
        <fullName evidence="1">Uncharacterized protein</fullName>
    </submittedName>
</protein>
<organism evidence="1 2">
    <name type="scientific">Micromonospora coerulea</name>
    <dbReference type="NCBI Taxonomy" id="47856"/>
    <lineage>
        <taxon>Bacteria</taxon>
        <taxon>Bacillati</taxon>
        <taxon>Actinomycetota</taxon>
        <taxon>Actinomycetes</taxon>
        <taxon>Micromonosporales</taxon>
        <taxon>Micromonosporaceae</taxon>
        <taxon>Micromonospora</taxon>
    </lineage>
</organism>
<keyword evidence="2" id="KW-1185">Reference proteome</keyword>
<name>A0ABP8SMH0_9ACTN</name>
<sequence>MDSADAGADIDYLQSIERLAHVVVEEAAQEGRLAFMGDKEVGQTRLQRSINALARELRIVHFDGDGCLGHE</sequence>
<dbReference type="EMBL" id="BAABGU010000018">
    <property type="protein sequence ID" value="GAA4572127.1"/>
    <property type="molecule type" value="Genomic_DNA"/>
</dbReference>